<dbReference type="Pfam" id="PF18764">
    <property type="entry name" value="nos_propeller"/>
    <property type="match status" value="1"/>
</dbReference>
<keyword evidence="6" id="KW-0614">Plasmid</keyword>
<dbReference type="EC" id="1.7.2.4" evidence="6"/>
<sequence>MFAPSFPDETENGNEERQGPHRMSRGGSTMAERQDRPPSSIGQRKVSRRGLLGTAAGLSAGALLASCSVFQRKEETPKLGASADEIIKARQLTPEDVTAALMTYVPSGKYDEYLMFSSTGHGGQVLVHGLPSMRLLKVIAVFTPEPWQGYGYGGYTNEVLEGGYFHGKPILWGDTHHPALSETNGEYDGEFLFINDKANGRVAVIDLRDFETKQIVKNPLLVNEHGGCFVTPNTEYVLEADQYSVPLGGVYAPITEYKEKYRGVLTFWKFDRQKGRIVPEQSFAIETPPYWHDLADAGKGPSHGWAFWNSINTELAIPGIAEGRPALEIATTQRDMDYLHVVNWKKAEEVIAAGKYEEINGFKVIRMDVAAKEGVLFLIPEPKSPHGVDVTPGGDYIVVAGKLDPHVTVYSFAKIQQAIQAGQWDTDEYGIPVLPFEQCVEAQVELGLGPLHTQFDDQGYAYTSLFLDSAVAKWALGKPYRDDGWKLVEKLPVQYNIGHLAAVEGDTTKPAGRFLVVHNKWSVDRYASLGPLLPQNAQLVSIAPNQPMRVLYDCPIGIGEPHYAQIIKRERIKSWEIYPEVGWNPHTQSTDPNAVLKVGEERIERRGKTVEIWGVLLRSQIRPDLIEVEQGDEVIWHLTNIERAKDATHGFALGGYNINLSLEPGETQTIRFKADIPGTFPFYCTEFCSALHLEMMGYFLVKPT</sequence>
<evidence type="ECO:0000256" key="1">
    <source>
        <dbReference type="ARBA" id="ARBA00001935"/>
    </source>
</evidence>
<dbReference type="HOGENOM" id="CLU_016420_0_0_0"/>
<dbReference type="InterPro" id="IPR026468">
    <property type="entry name" value="Nitrous_oxide_Rdtase_Sec-dep"/>
</dbReference>
<evidence type="ECO:0000256" key="5">
    <source>
        <dbReference type="SAM" id="MobiDB-lite"/>
    </source>
</evidence>
<dbReference type="PANTHER" id="PTHR42838:SF2">
    <property type="entry name" value="NITROUS-OXIDE REDUCTASE"/>
    <property type="match status" value="1"/>
</dbReference>
<evidence type="ECO:0000256" key="2">
    <source>
        <dbReference type="ARBA" id="ARBA00004196"/>
    </source>
</evidence>
<dbReference type="Gene3D" id="2.60.40.420">
    <property type="entry name" value="Cupredoxins - blue copper proteins"/>
    <property type="match status" value="1"/>
</dbReference>
<dbReference type="InterPro" id="IPR006311">
    <property type="entry name" value="TAT_signal"/>
</dbReference>
<dbReference type="InterPro" id="IPR041114">
    <property type="entry name" value="Nos_propeller"/>
</dbReference>
<dbReference type="InterPro" id="IPR008972">
    <property type="entry name" value="Cupredoxin"/>
</dbReference>
<evidence type="ECO:0000313" key="6">
    <source>
        <dbReference type="EMBL" id="ACM06804.1"/>
    </source>
</evidence>
<dbReference type="InterPro" id="IPR034205">
    <property type="entry name" value="N2OR_C"/>
</dbReference>
<proteinExistence type="predicted"/>
<dbReference type="NCBIfam" id="TIGR04246">
    <property type="entry name" value="nitrous_NosZ_Gp"/>
    <property type="match status" value="1"/>
</dbReference>
<dbReference type="AlphaFoldDB" id="B9L330"/>
<dbReference type="InterPro" id="IPR015943">
    <property type="entry name" value="WD40/YVTN_repeat-like_dom_sf"/>
</dbReference>
<dbReference type="CDD" id="cd04223">
    <property type="entry name" value="N2OR_C"/>
    <property type="match status" value="1"/>
</dbReference>
<dbReference type="GO" id="GO:0050304">
    <property type="term" value="F:nitrous-oxide reductase activity"/>
    <property type="evidence" value="ECO:0007669"/>
    <property type="project" value="UniProtKB-EC"/>
</dbReference>
<organism evidence="6 7">
    <name type="scientific">Thermomicrobium roseum (strain ATCC 27502 / DSM 5159 / P-2)</name>
    <dbReference type="NCBI Taxonomy" id="309801"/>
    <lineage>
        <taxon>Bacteria</taxon>
        <taxon>Pseudomonadati</taxon>
        <taxon>Thermomicrobiota</taxon>
        <taxon>Thermomicrobia</taxon>
        <taxon>Thermomicrobiales</taxon>
        <taxon>Thermomicrobiaceae</taxon>
        <taxon>Thermomicrobium</taxon>
    </lineage>
</organism>
<reference evidence="6 7" key="1">
    <citation type="journal article" date="2009" name="PLoS ONE">
        <title>Complete genome sequence of the aerobic CO-oxidizing thermophile Thermomicrobium roseum.</title>
        <authorList>
            <person name="Wu D."/>
            <person name="Raymond J."/>
            <person name="Wu M."/>
            <person name="Chatterji S."/>
            <person name="Ren Q."/>
            <person name="Graham J.E."/>
            <person name="Bryant D.A."/>
            <person name="Robb F."/>
            <person name="Colman A."/>
            <person name="Tallon L.J."/>
            <person name="Badger J.H."/>
            <person name="Madupu R."/>
            <person name="Ward N.L."/>
            <person name="Eisen J.A."/>
        </authorList>
    </citation>
    <scope>NUCLEOTIDE SEQUENCE [LARGE SCALE GENOMIC DNA]</scope>
    <source>
        <strain evidence="7">ATCC 27502 / DSM 5159 / P-2</strain>
        <plasmid evidence="6">unnamed</plasmid>
    </source>
</reference>
<evidence type="ECO:0000313" key="7">
    <source>
        <dbReference type="Proteomes" id="UP000000447"/>
    </source>
</evidence>
<dbReference type="Proteomes" id="UP000000447">
    <property type="component" value="Plasmid unnamed"/>
</dbReference>
<comment type="subcellular location">
    <subcellularLocation>
        <location evidence="2">Cell envelope</location>
    </subcellularLocation>
</comment>
<dbReference type="InterPro" id="IPR051403">
    <property type="entry name" value="NosZ/Cyto_c_oxidase_sub2"/>
</dbReference>
<keyword evidence="6" id="KW-0560">Oxidoreductase</keyword>
<dbReference type="SUPFAM" id="SSF50974">
    <property type="entry name" value="Nitrous oxide reductase, N-terminal domain"/>
    <property type="match status" value="1"/>
</dbReference>
<dbReference type="GO" id="GO:0030313">
    <property type="term" value="C:cell envelope"/>
    <property type="evidence" value="ECO:0007669"/>
    <property type="project" value="UniProtKB-SubCell"/>
</dbReference>
<accession>B9L330</accession>
<keyword evidence="4" id="KW-0186">Copper</keyword>
<dbReference type="Gene3D" id="2.130.10.10">
    <property type="entry name" value="YVTN repeat-like/Quinoprotein amine dehydrogenase"/>
    <property type="match status" value="1"/>
</dbReference>
<name>B9L330_THERP</name>
<dbReference type="PANTHER" id="PTHR42838">
    <property type="entry name" value="CYTOCHROME C OXIDASE SUBUNIT II"/>
    <property type="match status" value="1"/>
</dbReference>
<dbReference type="SUPFAM" id="SSF49503">
    <property type="entry name" value="Cupredoxins"/>
    <property type="match status" value="1"/>
</dbReference>
<keyword evidence="3" id="KW-0479">Metal-binding</keyword>
<protein>
    <submittedName>
        <fullName evidence="6">Nitrous-oxide reductase (N(2)OR) (N2Oreductase)</fullName>
        <ecNumber evidence="6">1.7.2.4</ecNumber>
    </submittedName>
</protein>
<comment type="cofactor">
    <cofactor evidence="1">
        <name>Cu cation</name>
        <dbReference type="ChEBI" id="CHEBI:23378"/>
    </cofactor>
</comment>
<dbReference type="PROSITE" id="PS51318">
    <property type="entry name" value="TAT"/>
    <property type="match status" value="1"/>
</dbReference>
<evidence type="ECO:0000256" key="4">
    <source>
        <dbReference type="ARBA" id="ARBA00023008"/>
    </source>
</evidence>
<dbReference type="KEGG" id="tro:trd_A0194"/>
<keyword evidence="7" id="KW-1185">Reference proteome</keyword>
<feature type="region of interest" description="Disordered" evidence="5">
    <location>
        <begin position="1"/>
        <end position="47"/>
    </location>
</feature>
<dbReference type="EMBL" id="CP001276">
    <property type="protein sequence ID" value="ACM06804.1"/>
    <property type="molecule type" value="Genomic_DNA"/>
</dbReference>
<dbReference type="GO" id="GO:0046872">
    <property type="term" value="F:metal ion binding"/>
    <property type="evidence" value="ECO:0007669"/>
    <property type="project" value="UniProtKB-KW"/>
</dbReference>
<gene>
    <name evidence="6" type="ordered locus">trd_A0194</name>
</gene>
<geneLocation type="plasmid" evidence="7">
    <name>Tros</name>
</geneLocation>
<dbReference type="eggNOG" id="COG4263">
    <property type="taxonomic scope" value="Bacteria"/>
</dbReference>
<dbReference type="InterPro" id="IPR011045">
    <property type="entry name" value="N2O_reductase_N"/>
</dbReference>
<evidence type="ECO:0000256" key="3">
    <source>
        <dbReference type="ARBA" id="ARBA00022723"/>
    </source>
</evidence>